<accession>A0A1F7Z213</accession>
<protein>
    <submittedName>
        <fullName evidence="3">Uncharacterized protein</fullName>
    </submittedName>
</protein>
<keyword evidence="2" id="KW-0472">Membrane</keyword>
<dbReference type="Proteomes" id="UP000177169">
    <property type="component" value="Unassembled WGS sequence"/>
</dbReference>
<proteinExistence type="predicted"/>
<evidence type="ECO:0000256" key="2">
    <source>
        <dbReference type="SAM" id="Phobius"/>
    </source>
</evidence>
<evidence type="ECO:0000313" key="4">
    <source>
        <dbReference type="Proteomes" id="UP000177169"/>
    </source>
</evidence>
<dbReference type="STRING" id="1802505.A3D01_01270"/>
<reference evidence="3 4" key="1">
    <citation type="journal article" date="2016" name="Nat. Commun.">
        <title>Thousands of microbial genomes shed light on interconnected biogeochemical processes in an aquifer system.</title>
        <authorList>
            <person name="Anantharaman K."/>
            <person name="Brown C.T."/>
            <person name="Hug L.A."/>
            <person name="Sharon I."/>
            <person name="Castelle C.J."/>
            <person name="Probst A.J."/>
            <person name="Thomas B.C."/>
            <person name="Singh A."/>
            <person name="Wilkins M.J."/>
            <person name="Karaoz U."/>
            <person name="Brodie E.L."/>
            <person name="Williams K.H."/>
            <person name="Hubbard S.S."/>
            <person name="Banfield J.F."/>
        </authorList>
    </citation>
    <scope>NUCLEOTIDE SEQUENCE [LARGE SCALE GENOMIC DNA]</scope>
</reference>
<gene>
    <name evidence="3" type="ORF">A3D01_01270</name>
</gene>
<organism evidence="3 4">
    <name type="scientific">Candidatus Woesebacteria bacterium RIFCSPHIGHO2_02_FULL_39_13</name>
    <dbReference type="NCBI Taxonomy" id="1802505"/>
    <lineage>
        <taxon>Bacteria</taxon>
        <taxon>Candidatus Woeseibacteriota</taxon>
    </lineage>
</organism>
<dbReference type="EMBL" id="MGGR01000016">
    <property type="protein sequence ID" value="OGM33567.1"/>
    <property type="molecule type" value="Genomic_DNA"/>
</dbReference>
<dbReference type="AlphaFoldDB" id="A0A1F7Z213"/>
<evidence type="ECO:0000313" key="3">
    <source>
        <dbReference type="EMBL" id="OGM33567.1"/>
    </source>
</evidence>
<keyword evidence="2" id="KW-0812">Transmembrane</keyword>
<feature type="transmembrane region" description="Helical" evidence="2">
    <location>
        <begin position="80"/>
        <end position="101"/>
    </location>
</feature>
<evidence type="ECO:0000256" key="1">
    <source>
        <dbReference type="SAM" id="MobiDB-lite"/>
    </source>
</evidence>
<name>A0A1F7Z213_9BACT</name>
<keyword evidence="2" id="KW-1133">Transmembrane helix</keyword>
<comment type="caution">
    <text evidence="3">The sequence shown here is derived from an EMBL/GenBank/DDBJ whole genome shotgun (WGS) entry which is preliminary data.</text>
</comment>
<sequence>MPDDNNPTNTQTPQTNTGVSSSDSSSVTDAPTSVAVNSDSILNPPAIPISSPKEKTSDESSNTSNVQAPHVPKKYGGGKVIATIFGILFLIGGVASGVYLVQRQQQIAERASSGRECQQSPNCILLESPGNSGSFTSPRTITEVLITAKDAKAYPPGSTNDGCYKVDINGVSLSWEKVGSGPDCKDISNIQVKLVSGEPTPTIPISPTSQPTKPPGGTPSPQPTTPPQITAKCENVKAYDLEWNLLSSEDLTKLKAGNKVRFAVSGTASAGTFDKARFTINGTLRGEVTTKKPGSDEFYDEYTVPQGVTNFTVKGEVHHSELGWM</sequence>
<feature type="compositionally biased region" description="Low complexity" evidence="1">
    <location>
        <begin position="1"/>
        <end position="36"/>
    </location>
</feature>
<feature type="compositionally biased region" description="Pro residues" evidence="1">
    <location>
        <begin position="212"/>
        <end position="226"/>
    </location>
</feature>
<feature type="region of interest" description="Disordered" evidence="1">
    <location>
        <begin position="1"/>
        <end position="72"/>
    </location>
</feature>
<feature type="region of interest" description="Disordered" evidence="1">
    <location>
        <begin position="196"/>
        <end position="227"/>
    </location>
</feature>
<feature type="compositionally biased region" description="Low complexity" evidence="1">
    <location>
        <begin position="199"/>
        <end position="211"/>
    </location>
</feature>